<reference evidence="2 3" key="1">
    <citation type="submission" date="2024-09" db="EMBL/GenBank/DDBJ databases">
        <title>Chromosome-scale assembly of Riccia sorocarpa.</title>
        <authorList>
            <person name="Paukszto L."/>
        </authorList>
    </citation>
    <scope>NUCLEOTIDE SEQUENCE [LARGE SCALE GENOMIC DNA]</scope>
    <source>
        <strain evidence="2">LP-2024</strain>
        <tissue evidence="2">Aerial parts of the thallus</tissue>
    </source>
</reference>
<accession>A0ABD3GIX0</accession>
<protein>
    <submittedName>
        <fullName evidence="2">Uncharacterized protein</fullName>
    </submittedName>
</protein>
<sequence>MYKDPKDEEERNPTATSSRWQTISHDVSKFCGCYEKLKATNPSEAPADTIYTVMLKKLIELKQERGEFSVNSDFECECLASAVRDNKGGIEVHRWCKDLLEKKIPRSADDESPALRNAVRALRRVFPKSCEESTEEAMLYMSVRQTLIDSGLDYLMFIRKKLHWDMELSEERVTAKVMSEYKEWKALQKEEKLHVLRQNLMDMWKGRGFSEEDAIIKQRWRELKSSAQTKRKAPPGPRDEAGKCTDFKRLRGTLAARWKINRRRKKKKQMEEQAKSIGLQVVTGETNGLPDTTEAMVARVKRSYMDWKRGAKDGILARLRKNLKDTLMKEYKLTESEAITAGGLNDAIYDTSDEEDS</sequence>
<dbReference type="AlphaFoldDB" id="A0ABD3GIX0"/>
<evidence type="ECO:0000313" key="2">
    <source>
        <dbReference type="EMBL" id="KAL3679157.1"/>
    </source>
</evidence>
<name>A0ABD3GIX0_9MARC</name>
<dbReference type="Proteomes" id="UP001633002">
    <property type="component" value="Unassembled WGS sequence"/>
</dbReference>
<comment type="caution">
    <text evidence="2">The sequence shown here is derived from an EMBL/GenBank/DDBJ whole genome shotgun (WGS) entry which is preliminary data.</text>
</comment>
<gene>
    <name evidence="2" type="ORF">R1sor_022113</name>
</gene>
<dbReference type="EMBL" id="JBJQOH010000007">
    <property type="protein sequence ID" value="KAL3679157.1"/>
    <property type="molecule type" value="Genomic_DNA"/>
</dbReference>
<feature type="region of interest" description="Disordered" evidence="1">
    <location>
        <begin position="225"/>
        <end position="244"/>
    </location>
</feature>
<evidence type="ECO:0000313" key="3">
    <source>
        <dbReference type="Proteomes" id="UP001633002"/>
    </source>
</evidence>
<organism evidence="2 3">
    <name type="scientific">Riccia sorocarpa</name>
    <dbReference type="NCBI Taxonomy" id="122646"/>
    <lineage>
        <taxon>Eukaryota</taxon>
        <taxon>Viridiplantae</taxon>
        <taxon>Streptophyta</taxon>
        <taxon>Embryophyta</taxon>
        <taxon>Marchantiophyta</taxon>
        <taxon>Marchantiopsida</taxon>
        <taxon>Marchantiidae</taxon>
        <taxon>Marchantiales</taxon>
        <taxon>Ricciaceae</taxon>
        <taxon>Riccia</taxon>
    </lineage>
</organism>
<keyword evidence="3" id="KW-1185">Reference proteome</keyword>
<proteinExistence type="predicted"/>
<evidence type="ECO:0000256" key="1">
    <source>
        <dbReference type="SAM" id="MobiDB-lite"/>
    </source>
</evidence>